<proteinExistence type="predicted"/>
<accession>A0ABT3X588</accession>
<reference evidence="2 3" key="1">
    <citation type="submission" date="2022-11" db="EMBL/GenBank/DDBJ databases">
        <title>Study of microbial diversity in lake waters.</title>
        <authorList>
            <person name="Zhang J."/>
        </authorList>
    </citation>
    <scope>NUCLEOTIDE SEQUENCE [LARGE SCALE GENOMIC DNA]</scope>
    <source>
        <strain evidence="2 3">DT12</strain>
    </source>
</reference>
<evidence type="ECO:0000256" key="1">
    <source>
        <dbReference type="SAM" id="SignalP"/>
    </source>
</evidence>
<feature type="signal peptide" evidence="1">
    <location>
        <begin position="1"/>
        <end position="19"/>
    </location>
</feature>
<evidence type="ECO:0000313" key="3">
    <source>
        <dbReference type="Proteomes" id="UP001208017"/>
    </source>
</evidence>
<protein>
    <recommendedName>
        <fullName evidence="4">Phosphatase</fullName>
    </recommendedName>
</protein>
<dbReference type="RefSeq" id="WP_267152261.1">
    <property type="nucleotide sequence ID" value="NZ_JAPMLT010000008.1"/>
</dbReference>
<evidence type="ECO:0008006" key="4">
    <source>
        <dbReference type="Google" id="ProtNLM"/>
    </source>
</evidence>
<feature type="chain" id="PRO_5045171038" description="Phosphatase" evidence="1">
    <location>
        <begin position="20"/>
        <end position="43"/>
    </location>
</feature>
<dbReference type="EMBL" id="JAPMLT010000008">
    <property type="protein sequence ID" value="MCX7571012.1"/>
    <property type="molecule type" value="Genomic_DNA"/>
</dbReference>
<keyword evidence="1" id="KW-0732">Signal</keyword>
<name>A0ABT3X588_9BACL</name>
<gene>
    <name evidence="2" type="ORF">OS242_13765</name>
</gene>
<organism evidence="2 3">
    <name type="scientific">Tumebacillus lacus</name>
    <dbReference type="NCBI Taxonomy" id="2995335"/>
    <lineage>
        <taxon>Bacteria</taxon>
        <taxon>Bacillati</taxon>
        <taxon>Bacillota</taxon>
        <taxon>Bacilli</taxon>
        <taxon>Bacillales</taxon>
        <taxon>Alicyclobacillaceae</taxon>
        <taxon>Tumebacillus</taxon>
    </lineage>
</organism>
<dbReference type="Proteomes" id="UP001208017">
    <property type="component" value="Unassembled WGS sequence"/>
</dbReference>
<sequence length="43" mass="4421">MKKVAVFAMFAAMFTVAVAGTALTLDTTPTAAMEGPGPYIISK</sequence>
<evidence type="ECO:0000313" key="2">
    <source>
        <dbReference type="EMBL" id="MCX7571012.1"/>
    </source>
</evidence>
<comment type="caution">
    <text evidence="2">The sequence shown here is derived from an EMBL/GenBank/DDBJ whole genome shotgun (WGS) entry which is preliminary data.</text>
</comment>
<keyword evidence="3" id="KW-1185">Reference proteome</keyword>